<evidence type="ECO:0000256" key="1">
    <source>
        <dbReference type="ARBA" id="ARBA00009884"/>
    </source>
</evidence>
<name>A0A9W7XUN3_9FUNG</name>
<dbReference type="PANTHER" id="PTHR11679">
    <property type="entry name" value="VESICLE PROTEIN SORTING-ASSOCIATED"/>
    <property type="match status" value="1"/>
</dbReference>
<dbReference type="InterPro" id="IPR036045">
    <property type="entry name" value="Sec1-like_sf"/>
</dbReference>
<sequence length="178" mass="20119">MQPNDAAPSVVIVLDRSVDLYAPLLHEFTYQAVVHDLVDLEGGRKYVYETEAADGQTRRVEAELAETSDSLWEKYRHWHICDVSEALADEFEALVDKNMGIRNACKGHKLGVHQMKAVLSELPDFRRLQDSYSLHIDLASKCLEIINDLITGKDARGEDVDRGTIETRLISLLDDHTI</sequence>
<dbReference type="InterPro" id="IPR027482">
    <property type="entry name" value="Sec1-like_dom2"/>
</dbReference>
<dbReference type="AlphaFoldDB" id="A0A9W7XUN3"/>
<reference evidence="2" key="1">
    <citation type="submission" date="2022-07" db="EMBL/GenBank/DDBJ databases">
        <title>Phylogenomic reconstructions and comparative analyses of Kickxellomycotina fungi.</title>
        <authorList>
            <person name="Reynolds N.K."/>
            <person name="Stajich J.E."/>
            <person name="Barry K."/>
            <person name="Grigoriev I.V."/>
            <person name="Crous P."/>
            <person name="Smith M.E."/>
        </authorList>
    </citation>
    <scope>NUCLEOTIDE SEQUENCE</scope>
    <source>
        <strain evidence="2">BCRC 34381</strain>
    </source>
</reference>
<keyword evidence="3" id="KW-1185">Reference proteome</keyword>
<dbReference type="Gene3D" id="3.40.50.1910">
    <property type="match status" value="1"/>
</dbReference>
<dbReference type="EMBL" id="JANBOI010003468">
    <property type="protein sequence ID" value="KAJ1718425.1"/>
    <property type="molecule type" value="Genomic_DNA"/>
</dbReference>
<dbReference type="Proteomes" id="UP001143981">
    <property type="component" value="Unassembled WGS sequence"/>
</dbReference>
<dbReference type="InterPro" id="IPR043127">
    <property type="entry name" value="Sec-1-like_dom3a"/>
</dbReference>
<gene>
    <name evidence="2" type="primary">sec1_2</name>
    <name evidence="2" type="ORF">LPJ61_006635</name>
</gene>
<dbReference type="Gene3D" id="3.90.830.10">
    <property type="entry name" value="Syntaxin Binding Protein 1, Chain A, domain 2"/>
    <property type="match status" value="1"/>
</dbReference>
<evidence type="ECO:0000313" key="2">
    <source>
        <dbReference type="EMBL" id="KAJ1718425.1"/>
    </source>
</evidence>
<dbReference type="OrthoDB" id="2228at2759"/>
<dbReference type="SUPFAM" id="SSF56815">
    <property type="entry name" value="Sec1/munc18-like (SM) proteins"/>
    <property type="match status" value="1"/>
</dbReference>
<protein>
    <submittedName>
        <fullName evidence="2">Syntaxin binding protein 1</fullName>
    </submittedName>
</protein>
<proteinExistence type="inferred from homology"/>
<feature type="non-terminal residue" evidence="2">
    <location>
        <position position="178"/>
    </location>
</feature>
<dbReference type="Pfam" id="PF00995">
    <property type="entry name" value="Sec1"/>
    <property type="match status" value="1"/>
</dbReference>
<feature type="non-terminal residue" evidence="2">
    <location>
        <position position="1"/>
    </location>
</feature>
<dbReference type="InterPro" id="IPR001619">
    <property type="entry name" value="Sec1-like"/>
</dbReference>
<comment type="similarity">
    <text evidence="1">Belongs to the STXBP/unc-18/SEC1 family.</text>
</comment>
<accession>A0A9W7XUN3</accession>
<comment type="caution">
    <text evidence="2">The sequence shown here is derived from an EMBL/GenBank/DDBJ whole genome shotgun (WGS) entry which is preliminary data.</text>
</comment>
<dbReference type="GO" id="GO:0016192">
    <property type="term" value="P:vesicle-mediated transport"/>
    <property type="evidence" value="ECO:0007669"/>
    <property type="project" value="InterPro"/>
</dbReference>
<organism evidence="2 3">
    <name type="scientific">Coemansia biformis</name>
    <dbReference type="NCBI Taxonomy" id="1286918"/>
    <lineage>
        <taxon>Eukaryota</taxon>
        <taxon>Fungi</taxon>
        <taxon>Fungi incertae sedis</taxon>
        <taxon>Zoopagomycota</taxon>
        <taxon>Kickxellomycotina</taxon>
        <taxon>Kickxellomycetes</taxon>
        <taxon>Kickxellales</taxon>
        <taxon>Kickxellaceae</taxon>
        <taxon>Coemansia</taxon>
    </lineage>
</organism>
<evidence type="ECO:0000313" key="3">
    <source>
        <dbReference type="Proteomes" id="UP001143981"/>
    </source>
</evidence>